<evidence type="ECO:0000256" key="6">
    <source>
        <dbReference type="ARBA" id="ARBA00022842"/>
    </source>
</evidence>
<feature type="region of interest" description="Disordered" evidence="7">
    <location>
        <begin position="43"/>
        <end position="66"/>
    </location>
</feature>
<reference evidence="8" key="1">
    <citation type="submission" date="2021-01" db="EMBL/GenBank/DDBJ databases">
        <authorList>
            <person name="Corre E."/>
            <person name="Pelletier E."/>
            <person name="Niang G."/>
            <person name="Scheremetjew M."/>
            <person name="Finn R."/>
            <person name="Kale V."/>
            <person name="Holt S."/>
            <person name="Cochrane G."/>
            <person name="Meng A."/>
            <person name="Brown T."/>
            <person name="Cohen L."/>
        </authorList>
    </citation>
    <scope>NUCLEOTIDE SEQUENCE</scope>
    <source>
        <strain evidence="8">CCMP3105</strain>
    </source>
</reference>
<dbReference type="CDD" id="cd00412">
    <property type="entry name" value="pyrophosphatase"/>
    <property type="match status" value="1"/>
</dbReference>
<organism evidence="8">
    <name type="scientific">Alexandrium monilatum</name>
    <dbReference type="NCBI Taxonomy" id="311494"/>
    <lineage>
        <taxon>Eukaryota</taxon>
        <taxon>Sar</taxon>
        <taxon>Alveolata</taxon>
        <taxon>Dinophyceae</taxon>
        <taxon>Gonyaulacales</taxon>
        <taxon>Pyrocystaceae</taxon>
        <taxon>Alexandrium</taxon>
    </lineage>
</organism>
<dbReference type="Gene3D" id="1.10.238.10">
    <property type="entry name" value="EF-hand"/>
    <property type="match status" value="1"/>
</dbReference>
<keyword evidence="4" id="KW-0479">Metal-binding</keyword>
<dbReference type="EMBL" id="HBNR01086816">
    <property type="protein sequence ID" value="CAE4664874.1"/>
    <property type="molecule type" value="Transcribed_RNA"/>
</dbReference>
<dbReference type="Pfam" id="PF00719">
    <property type="entry name" value="Pyrophosphatase"/>
    <property type="match status" value="1"/>
</dbReference>
<dbReference type="Gene3D" id="3.90.80.10">
    <property type="entry name" value="Inorganic pyrophosphatase"/>
    <property type="match status" value="1"/>
</dbReference>
<feature type="compositionally biased region" description="Low complexity" evidence="7">
    <location>
        <begin position="51"/>
        <end position="63"/>
    </location>
</feature>
<dbReference type="PANTHER" id="PTHR10286">
    <property type="entry name" value="INORGANIC PYROPHOSPHATASE"/>
    <property type="match status" value="1"/>
</dbReference>
<dbReference type="SUPFAM" id="SSF50324">
    <property type="entry name" value="Inorganic pyrophosphatase"/>
    <property type="match status" value="1"/>
</dbReference>
<dbReference type="PROSITE" id="PS00387">
    <property type="entry name" value="PPASE"/>
    <property type="match status" value="1"/>
</dbReference>
<dbReference type="GO" id="GO:0004427">
    <property type="term" value="F:inorganic diphosphate phosphatase activity"/>
    <property type="evidence" value="ECO:0007669"/>
    <property type="project" value="UniProtKB-EC"/>
</dbReference>
<dbReference type="InterPro" id="IPR036649">
    <property type="entry name" value="Pyrophosphatase_sf"/>
</dbReference>
<evidence type="ECO:0000256" key="5">
    <source>
        <dbReference type="ARBA" id="ARBA00022801"/>
    </source>
</evidence>
<evidence type="ECO:0000256" key="7">
    <source>
        <dbReference type="SAM" id="MobiDB-lite"/>
    </source>
</evidence>
<dbReference type="AlphaFoldDB" id="A0A7S4T4F9"/>
<dbReference type="InterPro" id="IPR008162">
    <property type="entry name" value="Pyrophosphatase"/>
</dbReference>
<evidence type="ECO:0000256" key="4">
    <source>
        <dbReference type="ARBA" id="ARBA00022723"/>
    </source>
</evidence>
<dbReference type="GO" id="GO:0005737">
    <property type="term" value="C:cytoplasm"/>
    <property type="evidence" value="ECO:0007669"/>
    <property type="project" value="InterPro"/>
</dbReference>
<evidence type="ECO:0000256" key="3">
    <source>
        <dbReference type="ARBA" id="ARBA00012146"/>
    </source>
</evidence>
<name>A0A7S4T4F9_9DINO</name>
<dbReference type="EC" id="3.6.1.1" evidence="3"/>
<gene>
    <name evidence="8" type="ORF">AMON00008_LOCUS62235</name>
</gene>
<evidence type="ECO:0000256" key="1">
    <source>
        <dbReference type="ARBA" id="ARBA00001946"/>
    </source>
</evidence>
<dbReference type="InterPro" id="IPR011992">
    <property type="entry name" value="EF-hand-dom_pair"/>
</dbReference>
<accession>A0A7S4T4F9</accession>
<evidence type="ECO:0000313" key="8">
    <source>
        <dbReference type="EMBL" id="CAE4664874.1"/>
    </source>
</evidence>
<comment type="cofactor">
    <cofactor evidence="1">
        <name>Mg(2+)</name>
        <dbReference type="ChEBI" id="CHEBI:18420"/>
    </cofactor>
</comment>
<proteinExistence type="inferred from homology"/>
<protein>
    <recommendedName>
        <fullName evidence="3">inorganic diphosphatase</fullName>
        <ecNumber evidence="3">3.6.1.1</ecNumber>
    </recommendedName>
</protein>
<evidence type="ECO:0000256" key="2">
    <source>
        <dbReference type="ARBA" id="ARBA00006220"/>
    </source>
</evidence>
<dbReference type="GO" id="GO:0000287">
    <property type="term" value="F:magnesium ion binding"/>
    <property type="evidence" value="ECO:0007669"/>
    <property type="project" value="InterPro"/>
</dbReference>
<sequence length="474" mass="52963">MSKSGDRSSLDVALSVAAVAAQLATAGAMAYTVHKMVKMVEGLQKEPSKPPVSRRSSSSFPLPENAQVGKVPGFNRQVSVSQLESHKTAVALAEESGKHLAVAFERKGEEALIIKDTAEAVTAMKAVFKRLCKSSKELLSCNDVEKVHNLLGEPMDSDEVEKMHKFFGAEKSDDLVVSFDMFMGWWSKLHDSSADPDQYYSQERYRQRFKVLQSRLKDPNISKISTVTEGEITSRRYRVHFKMDNSQLSPWHDIPLKNADNSYNFICEIPKWTRKKFEIATAEHWNPIKQDVKNGVLREYKWGDMLFNYGAFPQTWEDPKVVNEDTGFPGDNDPVDVIELGTRQRPVGSITRVKIVGVIAMIDSDETDWKVLAVALDDDKANNIHDLQDLDAHMPGVTQALTHWLQFYKTAEGKGENKFGFGGKPQSAAFATKIVEETHQAWRQLVAAASSQGKMKKVMSGGNIFTDLTVDGED</sequence>
<keyword evidence="6" id="KW-0460">Magnesium</keyword>
<dbReference type="GO" id="GO:0006796">
    <property type="term" value="P:phosphate-containing compound metabolic process"/>
    <property type="evidence" value="ECO:0007669"/>
    <property type="project" value="InterPro"/>
</dbReference>
<keyword evidence="5" id="KW-0378">Hydrolase</keyword>
<comment type="similarity">
    <text evidence="2">Belongs to the PPase family.</text>
</comment>
<dbReference type="SUPFAM" id="SSF47473">
    <property type="entry name" value="EF-hand"/>
    <property type="match status" value="1"/>
</dbReference>